<keyword evidence="1" id="KW-0812">Transmembrane</keyword>
<accession>A0AAW2M4J4</accession>
<dbReference type="EMBL" id="JACGWJ010000023">
    <property type="protein sequence ID" value="KAL0326370.1"/>
    <property type="molecule type" value="Genomic_DNA"/>
</dbReference>
<feature type="transmembrane region" description="Helical" evidence="1">
    <location>
        <begin position="133"/>
        <end position="152"/>
    </location>
</feature>
<sequence length="153" mass="17339">MLGTSAMVKITSVGRWSVFGEVIEILTENVISHQNRVDKISCSNLNETCCSKESETCACGLTSGCEQTEKNDFSVSKDDQKPGDYRSQNIIGWFLRKRKNNSHRKIENEMVSEMEEKQRTSSKVHEWAVVDKALLVGIFVSLLTIIAVFFIWN</sequence>
<organism evidence="2">
    <name type="scientific">Sesamum radiatum</name>
    <name type="common">Black benniseed</name>
    <dbReference type="NCBI Taxonomy" id="300843"/>
    <lineage>
        <taxon>Eukaryota</taxon>
        <taxon>Viridiplantae</taxon>
        <taxon>Streptophyta</taxon>
        <taxon>Embryophyta</taxon>
        <taxon>Tracheophyta</taxon>
        <taxon>Spermatophyta</taxon>
        <taxon>Magnoliopsida</taxon>
        <taxon>eudicotyledons</taxon>
        <taxon>Gunneridae</taxon>
        <taxon>Pentapetalae</taxon>
        <taxon>asterids</taxon>
        <taxon>lamiids</taxon>
        <taxon>Lamiales</taxon>
        <taxon>Pedaliaceae</taxon>
        <taxon>Sesamum</taxon>
    </lineage>
</organism>
<evidence type="ECO:0000256" key="1">
    <source>
        <dbReference type="SAM" id="Phobius"/>
    </source>
</evidence>
<dbReference type="AlphaFoldDB" id="A0AAW2M4J4"/>
<gene>
    <name evidence="2" type="ORF">Sradi_5206300</name>
</gene>
<reference evidence="2" key="1">
    <citation type="submission" date="2020-06" db="EMBL/GenBank/DDBJ databases">
        <authorList>
            <person name="Li T."/>
            <person name="Hu X."/>
            <person name="Zhang T."/>
            <person name="Song X."/>
            <person name="Zhang H."/>
            <person name="Dai N."/>
            <person name="Sheng W."/>
            <person name="Hou X."/>
            <person name="Wei L."/>
        </authorList>
    </citation>
    <scope>NUCLEOTIDE SEQUENCE</scope>
    <source>
        <strain evidence="2">G02</strain>
        <tissue evidence="2">Leaf</tissue>
    </source>
</reference>
<comment type="caution">
    <text evidence="2">The sequence shown here is derived from an EMBL/GenBank/DDBJ whole genome shotgun (WGS) entry which is preliminary data.</text>
</comment>
<keyword evidence="1" id="KW-1133">Transmembrane helix</keyword>
<reference evidence="2" key="2">
    <citation type="journal article" date="2024" name="Plant">
        <title>Genomic evolution and insights into agronomic trait innovations of Sesamum species.</title>
        <authorList>
            <person name="Miao H."/>
            <person name="Wang L."/>
            <person name="Qu L."/>
            <person name="Liu H."/>
            <person name="Sun Y."/>
            <person name="Le M."/>
            <person name="Wang Q."/>
            <person name="Wei S."/>
            <person name="Zheng Y."/>
            <person name="Lin W."/>
            <person name="Duan Y."/>
            <person name="Cao H."/>
            <person name="Xiong S."/>
            <person name="Wang X."/>
            <person name="Wei L."/>
            <person name="Li C."/>
            <person name="Ma Q."/>
            <person name="Ju M."/>
            <person name="Zhao R."/>
            <person name="Li G."/>
            <person name="Mu C."/>
            <person name="Tian Q."/>
            <person name="Mei H."/>
            <person name="Zhang T."/>
            <person name="Gao T."/>
            <person name="Zhang H."/>
        </authorList>
    </citation>
    <scope>NUCLEOTIDE SEQUENCE</scope>
    <source>
        <strain evidence="2">G02</strain>
    </source>
</reference>
<name>A0AAW2M4J4_SESRA</name>
<keyword evidence="1" id="KW-0472">Membrane</keyword>
<proteinExistence type="predicted"/>
<protein>
    <submittedName>
        <fullName evidence="2">Uncharacterized protein</fullName>
    </submittedName>
</protein>
<evidence type="ECO:0000313" key="2">
    <source>
        <dbReference type="EMBL" id="KAL0326370.1"/>
    </source>
</evidence>